<dbReference type="GO" id="GO:0005829">
    <property type="term" value="C:cytosol"/>
    <property type="evidence" value="ECO:0007669"/>
    <property type="project" value="TreeGrafter"/>
</dbReference>
<evidence type="ECO:0000256" key="3">
    <source>
        <dbReference type="ARBA" id="ARBA00022679"/>
    </source>
</evidence>
<dbReference type="GO" id="GO:0009228">
    <property type="term" value="P:thiamine biosynthetic process"/>
    <property type="evidence" value="ECO:0007669"/>
    <property type="project" value="InterPro"/>
</dbReference>
<dbReference type="GO" id="GO:0008972">
    <property type="term" value="F:phosphomethylpyrimidine kinase activity"/>
    <property type="evidence" value="ECO:0007669"/>
    <property type="project" value="InterPro"/>
</dbReference>
<keyword evidence="4" id="KW-0547">Nucleotide-binding</keyword>
<gene>
    <name evidence="8" type="primary">thiD</name>
    <name evidence="8" type="ORF">IFK94_13660</name>
</gene>
<dbReference type="Proteomes" id="UP000648239">
    <property type="component" value="Unassembled WGS sequence"/>
</dbReference>
<dbReference type="Pfam" id="PF08543">
    <property type="entry name" value="Phos_pyr_kin"/>
    <property type="match status" value="1"/>
</dbReference>
<comment type="pathway">
    <text evidence="1">Cofactor biosynthesis; thiamine diphosphate biosynthesis.</text>
</comment>
<evidence type="ECO:0000256" key="5">
    <source>
        <dbReference type="ARBA" id="ARBA00022777"/>
    </source>
</evidence>
<protein>
    <recommendedName>
        <fullName evidence="2">hydroxymethylpyrimidine kinase</fullName>
        <ecNumber evidence="2">2.7.1.49</ecNumber>
    </recommendedName>
</protein>
<accession>A0A8J7CF92</accession>
<dbReference type="Gene3D" id="3.40.1190.20">
    <property type="match status" value="1"/>
</dbReference>
<sequence length="270" mass="27547">MLPVILTVAGSDPSGGAGIQADLSTIAALGGYGTSAVAAITVQNSQEFRCARPVEPDLVRDQIDAIFKDMPVAAVKTGMLVDADVIVAVARVLGAAGPVRIVVDPVMAATTGGASMDDDGVAAIRQHLMPLATLMTPNVPEAERLTGCKVRTVEDGIRASRMLLGLGARAVLLKGGHLAASPGTDVLVTGETEEVLPGVWQDQPHSHGTGCVLSAAIATYLGLGDDLGPAVRRGRTFLARALAHGRAPGGGPGSVNPLFRLVDEEGSKEP</sequence>
<dbReference type="GO" id="GO:0005524">
    <property type="term" value="F:ATP binding"/>
    <property type="evidence" value="ECO:0007669"/>
    <property type="project" value="UniProtKB-KW"/>
</dbReference>
<comment type="caution">
    <text evidence="8">The sequence shown here is derived from an EMBL/GenBank/DDBJ whole genome shotgun (WGS) entry which is preliminary data.</text>
</comment>
<dbReference type="EMBL" id="JACXWD010000063">
    <property type="protein sequence ID" value="MBD3869164.1"/>
    <property type="molecule type" value="Genomic_DNA"/>
</dbReference>
<dbReference type="InterPro" id="IPR013749">
    <property type="entry name" value="PM/HMP-P_kinase-1"/>
</dbReference>
<dbReference type="AlphaFoldDB" id="A0A8J7CF92"/>
<keyword evidence="6" id="KW-0067">ATP-binding</keyword>
<evidence type="ECO:0000259" key="7">
    <source>
        <dbReference type="Pfam" id="PF08543"/>
    </source>
</evidence>
<proteinExistence type="predicted"/>
<keyword evidence="5 8" id="KW-0418">Kinase</keyword>
<dbReference type="GO" id="GO:0008902">
    <property type="term" value="F:hydroxymethylpyrimidine kinase activity"/>
    <property type="evidence" value="ECO:0007669"/>
    <property type="project" value="UniProtKB-EC"/>
</dbReference>
<dbReference type="PANTHER" id="PTHR20858:SF17">
    <property type="entry name" value="HYDROXYMETHYLPYRIMIDINE_PHOSPHOMETHYLPYRIMIDINE KINASE THI20-RELATED"/>
    <property type="match status" value="1"/>
</dbReference>
<keyword evidence="3 8" id="KW-0808">Transferase</keyword>
<evidence type="ECO:0000256" key="6">
    <source>
        <dbReference type="ARBA" id="ARBA00022840"/>
    </source>
</evidence>
<dbReference type="NCBIfam" id="TIGR00097">
    <property type="entry name" value="HMP-P_kinase"/>
    <property type="match status" value="1"/>
</dbReference>
<evidence type="ECO:0000313" key="8">
    <source>
        <dbReference type="EMBL" id="MBD3869164.1"/>
    </source>
</evidence>
<evidence type="ECO:0000256" key="1">
    <source>
        <dbReference type="ARBA" id="ARBA00004948"/>
    </source>
</evidence>
<dbReference type="InterPro" id="IPR004399">
    <property type="entry name" value="HMP/HMP-P_kinase_dom"/>
</dbReference>
<dbReference type="SUPFAM" id="SSF53613">
    <property type="entry name" value="Ribokinase-like"/>
    <property type="match status" value="1"/>
</dbReference>
<evidence type="ECO:0000256" key="2">
    <source>
        <dbReference type="ARBA" id="ARBA00012135"/>
    </source>
</evidence>
<evidence type="ECO:0000256" key="4">
    <source>
        <dbReference type="ARBA" id="ARBA00022741"/>
    </source>
</evidence>
<reference evidence="8 9" key="1">
    <citation type="submission" date="2020-08" db="EMBL/GenBank/DDBJ databases">
        <title>Acidobacteriota in marine sediments use diverse sulfur dissimilation pathways.</title>
        <authorList>
            <person name="Wasmund K."/>
        </authorList>
    </citation>
    <scope>NUCLEOTIDE SEQUENCE [LARGE SCALE GENOMIC DNA]</scope>
    <source>
        <strain evidence="8">MAG AM4</strain>
    </source>
</reference>
<dbReference type="CDD" id="cd01169">
    <property type="entry name" value="HMPP_kinase"/>
    <property type="match status" value="1"/>
</dbReference>
<dbReference type="FunFam" id="3.40.1190.20:FF:000003">
    <property type="entry name" value="Phosphomethylpyrimidine kinase ThiD"/>
    <property type="match status" value="1"/>
</dbReference>
<dbReference type="InterPro" id="IPR029056">
    <property type="entry name" value="Ribokinase-like"/>
</dbReference>
<organism evidence="8 9">
    <name type="scientific">Candidatus Polarisedimenticola svalbardensis</name>
    <dbReference type="NCBI Taxonomy" id="2886004"/>
    <lineage>
        <taxon>Bacteria</taxon>
        <taxon>Pseudomonadati</taxon>
        <taxon>Acidobacteriota</taxon>
        <taxon>Candidatus Polarisedimenticolia</taxon>
        <taxon>Candidatus Polarisedimenticolales</taxon>
        <taxon>Candidatus Polarisedimenticolaceae</taxon>
        <taxon>Candidatus Polarisedimenticola</taxon>
    </lineage>
</organism>
<name>A0A8J7CF92_9BACT</name>
<dbReference type="PANTHER" id="PTHR20858">
    <property type="entry name" value="PHOSPHOMETHYLPYRIMIDINE KINASE"/>
    <property type="match status" value="1"/>
</dbReference>
<dbReference type="EC" id="2.7.1.49" evidence="2"/>
<evidence type="ECO:0000313" key="9">
    <source>
        <dbReference type="Proteomes" id="UP000648239"/>
    </source>
</evidence>
<feature type="domain" description="Pyridoxamine kinase/Phosphomethylpyrimidine kinase" evidence="7">
    <location>
        <begin position="12"/>
        <end position="256"/>
    </location>
</feature>